<dbReference type="SMART" id="SM00387">
    <property type="entry name" value="HATPase_c"/>
    <property type="match status" value="1"/>
</dbReference>
<dbReference type="InterPro" id="IPR003018">
    <property type="entry name" value="GAF"/>
</dbReference>
<dbReference type="EC" id="2.7.13.3" evidence="3"/>
<keyword evidence="7 12" id="KW-0418">Kinase</keyword>
<evidence type="ECO:0000256" key="4">
    <source>
        <dbReference type="ARBA" id="ARBA00022543"/>
    </source>
</evidence>
<dbReference type="InterPro" id="IPR036097">
    <property type="entry name" value="HisK_dim/P_sf"/>
</dbReference>
<dbReference type="Pfam" id="PF08446">
    <property type="entry name" value="PAS_2"/>
    <property type="match status" value="1"/>
</dbReference>
<evidence type="ECO:0000313" key="13">
    <source>
        <dbReference type="Proteomes" id="UP000770785"/>
    </source>
</evidence>
<comment type="caution">
    <text evidence="12">The sequence shown here is derived from an EMBL/GenBank/DDBJ whole genome shotgun (WGS) entry which is preliminary data.</text>
</comment>
<evidence type="ECO:0000256" key="2">
    <source>
        <dbReference type="ARBA" id="ARBA00006402"/>
    </source>
</evidence>
<keyword evidence="9" id="KW-0675">Receptor</keyword>
<evidence type="ECO:0000313" key="12">
    <source>
        <dbReference type="EMBL" id="NJC27825.1"/>
    </source>
</evidence>
<keyword evidence="13" id="KW-1185">Reference proteome</keyword>
<keyword evidence="4" id="KW-0600">Photoreceptor protein</keyword>
<dbReference type="InterPro" id="IPR029016">
    <property type="entry name" value="GAF-like_dom_sf"/>
</dbReference>
<dbReference type="InterPro" id="IPR043150">
    <property type="entry name" value="Phytochrome_PHY_sf"/>
</dbReference>
<dbReference type="Gene3D" id="1.10.287.130">
    <property type="match status" value="1"/>
</dbReference>
<reference evidence="12 13" key="1">
    <citation type="submission" date="2020-03" db="EMBL/GenBank/DDBJ databases">
        <title>Genomic Encyclopedia of Type Strains, Phase IV (KMG-IV): sequencing the most valuable type-strain genomes for metagenomic binning, comparative biology and taxonomic classification.</title>
        <authorList>
            <person name="Goeker M."/>
        </authorList>
    </citation>
    <scope>NUCLEOTIDE SEQUENCE [LARGE SCALE GENOMIC DNA]</scope>
    <source>
        <strain evidence="12 13">DSM 105096</strain>
    </source>
</reference>
<dbReference type="InterPro" id="IPR035965">
    <property type="entry name" value="PAS-like_dom_sf"/>
</dbReference>
<evidence type="ECO:0000259" key="10">
    <source>
        <dbReference type="PROSITE" id="PS50046"/>
    </source>
</evidence>
<dbReference type="Gene3D" id="3.30.450.40">
    <property type="match status" value="1"/>
</dbReference>
<dbReference type="InterPro" id="IPR013654">
    <property type="entry name" value="PAS_2"/>
</dbReference>
<keyword evidence="6" id="KW-0808">Transferase</keyword>
<comment type="similarity">
    <text evidence="2">In the N-terminal section; belongs to the phytochrome family.</text>
</comment>
<sequence>MTTQQLYNTTYDLTNCDAEPLRFIRSCQDLAVMIVVYADTLLIKAVSENAAERFSTPVAELLGADAGAVLGEEAGNTLRSLASAADLSAANPVELLTDGPAGYLRENLIVHREGELLILEIEPRSKDFGSTASLMRIDKAVGNIQNSVATKENVFDITVREVRAITGYDRVYLYRFDDEYNGQVIAETKRDEMQTFLHLRYPHTDIPQQARELYLSQQIRQVTSTRENSASLLITDDDQPINLRQASNRGVSPIHQEYLRAMGVGASMSIAVVVENRLWGLIACHHNADRLVDYRMRQLLGFFGRVLSGHLTLQQNTVHQTNVLANSLIRARLVEKMGATTNLMTPLLENQDELMNLAGATGAALIIDGKIKRIGLCPEESELAQLVTFITDKQKKLYATSRLHDEFPAAKQFTAAPAGMVSIRTATSPEEYIFWFRPEIVTTLSWGGRPEDRKVIEEGRVRLSPLLSFENYSETKRGKAEPWAQYQLDGVLALGNDIREIILVQYQNMKQVNDQLVSAYAELESFSYTVSHDLRAPLRTIKGFAEILTEDYADKLDEAGQQVLGFIITHVDKMHDLLNGILEFSRMGSSMIKPENVKIAALVKNVWADVGGPESDVTLRTNFSTPTLPGDYTLLWQLFLNLLTNAVKYRRTDIDSFVEISSHLVGEEVIITVEDNGIGFDMKYAGQIFAVFNRLVPEDEYEGTGVGLAIAHRIVERHHGQISVTSELGSGTTFTVSIPANLTQRLAKQKAPAFE</sequence>
<dbReference type="SUPFAM" id="SSF55785">
    <property type="entry name" value="PYP-like sensor domain (PAS domain)"/>
    <property type="match status" value="1"/>
</dbReference>
<evidence type="ECO:0000256" key="1">
    <source>
        <dbReference type="ARBA" id="ARBA00000085"/>
    </source>
</evidence>
<protein>
    <recommendedName>
        <fullName evidence="3">histidine kinase</fullName>
        <ecNumber evidence="3">2.7.13.3</ecNumber>
    </recommendedName>
</protein>
<accession>A0ABX0XEU1</accession>
<dbReference type="Pfam" id="PF00512">
    <property type="entry name" value="HisKA"/>
    <property type="match status" value="1"/>
</dbReference>
<dbReference type="Gene3D" id="3.30.450.20">
    <property type="entry name" value="PAS domain"/>
    <property type="match status" value="1"/>
</dbReference>
<dbReference type="SMART" id="SM00388">
    <property type="entry name" value="HisKA"/>
    <property type="match status" value="1"/>
</dbReference>
<comment type="catalytic activity">
    <reaction evidence="1">
        <text>ATP + protein L-histidine = ADP + protein N-phospho-L-histidine.</text>
        <dbReference type="EC" id="2.7.13.3"/>
    </reaction>
</comment>
<evidence type="ECO:0000256" key="8">
    <source>
        <dbReference type="ARBA" id="ARBA00022991"/>
    </source>
</evidence>
<dbReference type="CDD" id="cd00082">
    <property type="entry name" value="HisKA"/>
    <property type="match status" value="1"/>
</dbReference>
<evidence type="ECO:0000256" key="5">
    <source>
        <dbReference type="ARBA" id="ARBA00022606"/>
    </source>
</evidence>
<dbReference type="Gene3D" id="3.30.450.270">
    <property type="match status" value="1"/>
</dbReference>
<dbReference type="SMART" id="SM00065">
    <property type="entry name" value="GAF"/>
    <property type="match status" value="1"/>
</dbReference>
<dbReference type="Pfam" id="PF01590">
    <property type="entry name" value="GAF"/>
    <property type="match status" value="1"/>
</dbReference>
<dbReference type="PRINTS" id="PR01033">
    <property type="entry name" value="PHYTOCHROME"/>
</dbReference>
<feature type="domain" description="Phytochrome chromophore attachment site" evidence="10">
    <location>
        <begin position="150"/>
        <end position="305"/>
    </location>
</feature>
<dbReference type="InterPro" id="IPR050351">
    <property type="entry name" value="BphY/WalK/GraS-like"/>
</dbReference>
<dbReference type="PANTHER" id="PTHR42878:SF15">
    <property type="entry name" value="BACTERIOPHYTOCHROME"/>
    <property type="match status" value="1"/>
</dbReference>
<organism evidence="12 13">
    <name type="scientific">Neolewinella antarctica</name>
    <dbReference type="NCBI Taxonomy" id="442734"/>
    <lineage>
        <taxon>Bacteria</taxon>
        <taxon>Pseudomonadati</taxon>
        <taxon>Bacteroidota</taxon>
        <taxon>Saprospiria</taxon>
        <taxon>Saprospirales</taxon>
        <taxon>Lewinellaceae</taxon>
        <taxon>Neolewinella</taxon>
    </lineage>
</organism>
<dbReference type="Pfam" id="PF02518">
    <property type="entry name" value="HATPase_c"/>
    <property type="match status" value="1"/>
</dbReference>
<keyword evidence="5" id="KW-0716">Sensory transduction</keyword>
<evidence type="ECO:0000256" key="6">
    <source>
        <dbReference type="ARBA" id="ARBA00022679"/>
    </source>
</evidence>
<evidence type="ECO:0000259" key="11">
    <source>
        <dbReference type="PROSITE" id="PS50109"/>
    </source>
</evidence>
<evidence type="ECO:0000256" key="9">
    <source>
        <dbReference type="ARBA" id="ARBA00023170"/>
    </source>
</evidence>
<gene>
    <name evidence="12" type="ORF">GGR27_003343</name>
</gene>
<dbReference type="PROSITE" id="PS50109">
    <property type="entry name" value="HIS_KIN"/>
    <property type="match status" value="1"/>
</dbReference>
<dbReference type="Proteomes" id="UP000770785">
    <property type="component" value="Unassembled WGS sequence"/>
</dbReference>
<name>A0ABX0XEU1_9BACT</name>
<dbReference type="EMBL" id="JAATJH010000006">
    <property type="protein sequence ID" value="NJC27825.1"/>
    <property type="molecule type" value="Genomic_DNA"/>
</dbReference>
<dbReference type="InterPro" id="IPR036890">
    <property type="entry name" value="HATPase_C_sf"/>
</dbReference>
<evidence type="ECO:0000256" key="3">
    <source>
        <dbReference type="ARBA" id="ARBA00012438"/>
    </source>
</evidence>
<dbReference type="InterPro" id="IPR003661">
    <property type="entry name" value="HisK_dim/P_dom"/>
</dbReference>
<proteinExistence type="inferred from homology"/>
<dbReference type="InterPro" id="IPR016132">
    <property type="entry name" value="Phyto_chromo_attachment"/>
</dbReference>
<evidence type="ECO:0000256" key="7">
    <source>
        <dbReference type="ARBA" id="ARBA00022777"/>
    </source>
</evidence>
<dbReference type="Pfam" id="PF00360">
    <property type="entry name" value="PHY"/>
    <property type="match status" value="1"/>
</dbReference>
<dbReference type="SUPFAM" id="SSF55781">
    <property type="entry name" value="GAF domain-like"/>
    <property type="match status" value="2"/>
</dbReference>
<dbReference type="Gene3D" id="3.30.565.10">
    <property type="entry name" value="Histidine kinase-like ATPase, C-terminal domain"/>
    <property type="match status" value="1"/>
</dbReference>
<dbReference type="GO" id="GO:0016301">
    <property type="term" value="F:kinase activity"/>
    <property type="evidence" value="ECO:0007669"/>
    <property type="project" value="UniProtKB-KW"/>
</dbReference>
<dbReference type="PANTHER" id="PTHR42878">
    <property type="entry name" value="TWO-COMPONENT HISTIDINE KINASE"/>
    <property type="match status" value="1"/>
</dbReference>
<dbReference type="PROSITE" id="PS50046">
    <property type="entry name" value="PHYTOCHROME_2"/>
    <property type="match status" value="1"/>
</dbReference>
<dbReference type="InterPro" id="IPR005467">
    <property type="entry name" value="His_kinase_dom"/>
</dbReference>
<keyword evidence="8" id="KW-0157">Chromophore</keyword>
<dbReference type="SUPFAM" id="SSF55874">
    <property type="entry name" value="ATPase domain of HSP90 chaperone/DNA topoisomerase II/histidine kinase"/>
    <property type="match status" value="1"/>
</dbReference>
<dbReference type="InterPro" id="IPR003594">
    <property type="entry name" value="HATPase_dom"/>
</dbReference>
<feature type="domain" description="Histidine kinase" evidence="11">
    <location>
        <begin position="529"/>
        <end position="742"/>
    </location>
</feature>
<dbReference type="SUPFAM" id="SSF47384">
    <property type="entry name" value="Homodimeric domain of signal transducing histidine kinase"/>
    <property type="match status" value="1"/>
</dbReference>
<dbReference type="InterPro" id="IPR013515">
    <property type="entry name" value="Phytochrome_cen-reg"/>
</dbReference>
<dbReference type="InterPro" id="IPR001294">
    <property type="entry name" value="Phytochrome"/>
</dbReference>
<dbReference type="RefSeq" id="WP_168039286.1">
    <property type="nucleotide sequence ID" value="NZ_JAATJH010000006.1"/>
</dbReference>